<protein>
    <submittedName>
        <fullName evidence="2">Uncharacterized protein</fullName>
    </submittedName>
</protein>
<gene>
    <name evidence="2" type="ORF">FIV39_27955</name>
    <name evidence="1" type="ORF">SAMN04490186_1625</name>
</gene>
<dbReference type="EMBL" id="VFES01000025">
    <property type="protein sequence ID" value="TWR59177.1"/>
    <property type="molecule type" value="Genomic_DNA"/>
</dbReference>
<sequence length="159" mass="17732">MTEWALLRELKKGDALAVPEAGLLLIDEGVYKISVTQYCLADAIKEDGQDKLKVLSFYWAASDAAFQRAYYRDVESDDGAVCPPPFELMPEEAGATYIEIKRALETAGNIREYASYRVMSDGAFVHKSLEGPSAVYYFRSLGLLNDEVPYAILWKCQGV</sequence>
<organism evidence="2 4">
    <name type="scientific">Pseudomonas grimontii</name>
    <dbReference type="NCBI Taxonomy" id="129847"/>
    <lineage>
        <taxon>Bacteria</taxon>
        <taxon>Pseudomonadati</taxon>
        <taxon>Pseudomonadota</taxon>
        <taxon>Gammaproteobacteria</taxon>
        <taxon>Pseudomonadales</taxon>
        <taxon>Pseudomonadaceae</taxon>
        <taxon>Pseudomonas</taxon>
    </lineage>
</organism>
<proteinExistence type="predicted"/>
<reference evidence="1 3" key="1">
    <citation type="submission" date="2016-10" db="EMBL/GenBank/DDBJ databases">
        <authorList>
            <person name="Varghese N."/>
            <person name="Submissions S."/>
        </authorList>
    </citation>
    <scope>NUCLEOTIDE SEQUENCE [LARGE SCALE GENOMIC DNA]</scope>
    <source>
        <strain evidence="1 3">BS2976</strain>
    </source>
</reference>
<dbReference type="OrthoDB" id="6856625at2"/>
<evidence type="ECO:0000313" key="4">
    <source>
        <dbReference type="Proteomes" id="UP000317267"/>
    </source>
</evidence>
<keyword evidence="3" id="KW-1185">Reference proteome</keyword>
<dbReference type="Proteomes" id="UP000198740">
    <property type="component" value="Unassembled WGS sequence"/>
</dbReference>
<dbReference type="AlphaFoldDB" id="A0A1H1D3F0"/>
<dbReference type="EMBL" id="FNKM01000002">
    <property type="protein sequence ID" value="SDQ71055.1"/>
    <property type="molecule type" value="Genomic_DNA"/>
</dbReference>
<comment type="caution">
    <text evidence="2">The sequence shown here is derived from an EMBL/GenBank/DDBJ whole genome shotgun (WGS) entry which is preliminary data.</text>
</comment>
<evidence type="ECO:0000313" key="2">
    <source>
        <dbReference type="EMBL" id="TWR59177.1"/>
    </source>
</evidence>
<reference evidence="2 4" key="2">
    <citation type="submission" date="2019-06" db="EMBL/GenBank/DDBJ databases">
        <title>Pseudomonas bimorpha sp. nov. isolated from bovine raw milk and skim milk concentrate.</title>
        <authorList>
            <person name="Hofmann K."/>
            <person name="Huptas C."/>
            <person name="Doll E."/>
            <person name="Scherer S."/>
            <person name="Wenning M."/>
        </authorList>
    </citation>
    <scope>NUCLEOTIDE SEQUENCE [LARGE SCALE GENOMIC DNA]</scope>
    <source>
        <strain evidence="2 4">DSM 17515</strain>
    </source>
</reference>
<evidence type="ECO:0000313" key="3">
    <source>
        <dbReference type="Proteomes" id="UP000198740"/>
    </source>
</evidence>
<evidence type="ECO:0000313" key="1">
    <source>
        <dbReference type="EMBL" id="SDQ71055.1"/>
    </source>
</evidence>
<name>A0A1H1D3F0_9PSED</name>
<dbReference type="RefSeq" id="WP_090401192.1">
    <property type="nucleotide sequence ID" value="NZ_FNKM01000002.1"/>
</dbReference>
<accession>A0A1H1D3F0</accession>
<dbReference type="Proteomes" id="UP000317267">
    <property type="component" value="Unassembled WGS sequence"/>
</dbReference>